<dbReference type="Proteomes" id="UP001312865">
    <property type="component" value="Unassembled WGS sequence"/>
</dbReference>
<keyword evidence="1" id="KW-0812">Transmembrane</keyword>
<evidence type="ECO:0000313" key="3">
    <source>
        <dbReference type="Proteomes" id="UP001312865"/>
    </source>
</evidence>
<organism evidence="2 3">
    <name type="scientific">Bacillus spongiae</name>
    <dbReference type="NCBI Taxonomy" id="2683610"/>
    <lineage>
        <taxon>Bacteria</taxon>
        <taxon>Bacillati</taxon>
        <taxon>Bacillota</taxon>
        <taxon>Bacilli</taxon>
        <taxon>Bacillales</taxon>
        <taxon>Bacillaceae</taxon>
        <taxon>Bacillus</taxon>
    </lineage>
</organism>
<proteinExistence type="predicted"/>
<protein>
    <submittedName>
        <fullName evidence="2">Uncharacterized protein</fullName>
    </submittedName>
</protein>
<keyword evidence="1" id="KW-1133">Transmembrane helix</keyword>
<evidence type="ECO:0000256" key="1">
    <source>
        <dbReference type="SAM" id="Phobius"/>
    </source>
</evidence>
<keyword evidence="1" id="KW-0472">Membrane</keyword>
<sequence>MIYIAEMLEKEKDASDSLFVGVHFGYAQRMYVFMIWMFGLMVDIRTLYKV</sequence>
<name>A0ABU8HEB2_9BACI</name>
<feature type="transmembrane region" description="Helical" evidence="1">
    <location>
        <begin position="30"/>
        <end position="48"/>
    </location>
</feature>
<keyword evidence="3" id="KW-1185">Reference proteome</keyword>
<comment type="caution">
    <text evidence="2">The sequence shown here is derived from an EMBL/GenBank/DDBJ whole genome shotgun (WGS) entry which is preliminary data.</text>
</comment>
<reference evidence="2 3" key="1">
    <citation type="journal article" date="2018" name="J. Microbiol.">
        <title>Bacillus spongiae sp. nov., isolated from sponge of Jeju Island.</title>
        <authorList>
            <person name="Lee G.E."/>
            <person name="Im W.T."/>
            <person name="Park J.S."/>
        </authorList>
    </citation>
    <scope>NUCLEOTIDE SEQUENCE [LARGE SCALE GENOMIC DNA]</scope>
    <source>
        <strain evidence="2 3">135PIL107-10</strain>
    </source>
</reference>
<dbReference type="RefSeq" id="WP_336587075.1">
    <property type="nucleotide sequence ID" value="NZ_JBBAXC010000008.1"/>
</dbReference>
<evidence type="ECO:0000313" key="2">
    <source>
        <dbReference type="EMBL" id="MEI5907637.1"/>
    </source>
</evidence>
<accession>A0ABU8HEB2</accession>
<gene>
    <name evidence="2" type="ORF">WAK64_11275</name>
</gene>
<dbReference type="EMBL" id="JBBAXC010000008">
    <property type="protein sequence ID" value="MEI5907637.1"/>
    <property type="molecule type" value="Genomic_DNA"/>
</dbReference>